<dbReference type="SUPFAM" id="SSF47413">
    <property type="entry name" value="lambda repressor-like DNA-binding domains"/>
    <property type="match status" value="1"/>
</dbReference>
<evidence type="ECO:0000259" key="1">
    <source>
        <dbReference type="PROSITE" id="PS50943"/>
    </source>
</evidence>
<dbReference type="InterPro" id="IPR001387">
    <property type="entry name" value="Cro/C1-type_HTH"/>
</dbReference>
<accession>A0AAU7DV55</accession>
<dbReference type="EMBL" id="CP146203">
    <property type="protein sequence ID" value="XBH21584.1"/>
    <property type="molecule type" value="Genomic_DNA"/>
</dbReference>
<name>A0AAU7DV55_9MICO</name>
<dbReference type="GO" id="GO:0003677">
    <property type="term" value="F:DNA binding"/>
    <property type="evidence" value="ECO:0007669"/>
    <property type="project" value="InterPro"/>
</dbReference>
<evidence type="ECO:0000313" key="2">
    <source>
        <dbReference type="EMBL" id="XBH21584.1"/>
    </source>
</evidence>
<dbReference type="PROSITE" id="PS50943">
    <property type="entry name" value="HTH_CROC1"/>
    <property type="match status" value="1"/>
</dbReference>
<dbReference type="Gene3D" id="1.10.260.40">
    <property type="entry name" value="lambda repressor-like DNA-binding domains"/>
    <property type="match status" value="1"/>
</dbReference>
<dbReference type="InterPro" id="IPR010982">
    <property type="entry name" value="Lambda_DNA-bd_dom_sf"/>
</dbReference>
<dbReference type="Pfam" id="PF13443">
    <property type="entry name" value="HTH_26"/>
    <property type="match status" value="1"/>
</dbReference>
<dbReference type="CDD" id="cd00093">
    <property type="entry name" value="HTH_XRE"/>
    <property type="match status" value="1"/>
</dbReference>
<gene>
    <name evidence="2" type="ORF">V5R04_15470</name>
</gene>
<feature type="domain" description="HTH cro/C1-type" evidence="1">
    <location>
        <begin position="16"/>
        <end position="70"/>
    </location>
</feature>
<proteinExistence type="predicted"/>
<dbReference type="AlphaFoldDB" id="A0AAU7DV55"/>
<dbReference type="SMART" id="SM00530">
    <property type="entry name" value="HTH_XRE"/>
    <property type="match status" value="1"/>
</dbReference>
<protein>
    <submittedName>
        <fullName evidence="2">Helix-turn-helix transcriptional regulator</fullName>
    </submittedName>
</protein>
<organism evidence="2">
    <name type="scientific">Jonesiaceae bacterium BS-20</name>
    <dbReference type="NCBI Taxonomy" id="3120821"/>
    <lineage>
        <taxon>Bacteria</taxon>
        <taxon>Bacillati</taxon>
        <taxon>Actinomycetota</taxon>
        <taxon>Actinomycetes</taxon>
        <taxon>Micrococcales</taxon>
        <taxon>Jonesiaceae</taxon>
    </lineage>
</organism>
<sequence length="103" mass="11081">MGEYGDLFSSLVAGELRASRARRKMTIDSLVLATGLSKSAILNYLNGKRDIPTSALAEISRALDVDPHEIFERAFSSLNPADFALAASDADYDAEAEAGQEFP</sequence>
<reference evidence="2" key="1">
    <citation type="submission" date="2024-02" db="EMBL/GenBank/DDBJ databases">
        <title>Tomenella chthoni gen. nov. sp. nov., a member of the family Jonesiaceae isolated from bat guano.</title>
        <authorList>
            <person name="Miller S.L."/>
            <person name="King J."/>
            <person name="Sankaranarayanan K."/>
            <person name="Lawson P.A."/>
        </authorList>
    </citation>
    <scope>NUCLEOTIDE SEQUENCE</scope>
    <source>
        <strain evidence="2">BS-20</strain>
    </source>
</reference>